<evidence type="ECO:0000313" key="2">
    <source>
        <dbReference type="EMBL" id="NYE47730.1"/>
    </source>
</evidence>
<protein>
    <submittedName>
        <fullName evidence="2">Uncharacterized protein YrrD</fullName>
    </submittedName>
</protein>
<organism evidence="2 3">
    <name type="scientific">Spinactinospora alkalitolerans</name>
    <dbReference type="NCBI Taxonomy" id="687207"/>
    <lineage>
        <taxon>Bacteria</taxon>
        <taxon>Bacillati</taxon>
        <taxon>Actinomycetota</taxon>
        <taxon>Actinomycetes</taxon>
        <taxon>Streptosporangiales</taxon>
        <taxon>Nocardiopsidaceae</taxon>
        <taxon>Spinactinospora</taxon>
    </lineage>
</organism>
<dbReference type="Gene3D" id="2.30.30.240">
    <property type="entry name" value="PRC-barrel domain"/>
    <property type="match status" value="1"/>
</dbReference>
<sequence length="112" mass="12693">MPTIRVSDLLGRPVFDNHGDNLGKVQDVVVRHTPEGRYEVLGLIAGHSAVAGRFGYGGSLEPPTPLRPILHWLRRHERYLRWEGIEDLGDDAIRVSVESAELTREWREDTRG</sequence>
<dbReference type="RefSeq" id="WP_179643628.1">
    <property type="nucleotide sequence ID" value="NZ_BAAAYY010000018.1"/>
</dbReference>
<dbReference type="InterPro" id="IPR027275">
    <property type="entry name" value="PRC-brl_dom"/>
</dbReference>
<dbReference type="EMBL" id="JACCCC010000001">
    <property type="protein sequence ID" value="NYE47730.1"/>
    <property type="molecule type" value="Genomic_DNA"/>
</dbReference>
<comment type="caution">
    <text evidence="2">The sequence shown here is derived from an EMBL/GenBank/DDBJ whole genome shotgun (WGS) entry which is preliminary data.</text>
</comment>
<dbReference type="InterPro" id="IPR011033">
    <property type="entry name" value="PRC_barrel-like_sf"/>
</dbReference>
<dbReference type="Pfam" id="PF05239">
    <property type="entry name" value="PRC"/>
    <property type="match status" value="1"/>
</dbReference>
<reference evidence="2 3" key="1">
    <citation type="submission" date="2020-07" db="EMBL/GenBank/DDBJ databases">
        <title>Sequencing the genomes of 1000 actinobacteria strains.</title>
        <authorList>
            <person name="Klenk H.-P."/>
        </authorList>
    </citation>
    <scope>NUCLEOTIDE SEQUENCE [LARGE SCALE GENOMIC DNA]</scope>
    <source>
        <strain evidence="2 3">CXB654</strain>
    </source>
</reference>
<name>A0A852U154_9ACTN</name>
<accession>A0A852U154</accession>
<proteinExistence type="predicted"/>
<evidence type="ECO:0000259" key="1">
    <source>
        <dbReference type="Pfam" id="PF05239"/>
    </source>
</evidence>
<dbReference type="AlphaFoldDB" id="A0A852U154"/>
<keyword evidence="3" id="KW-1185">Reference proteome</keyword>
<dbReference type="Proteomes" id="UP000589036">
    <property type="component" value="Unassembled WGS sequence"/>
</dbReference>
<dbReference type="SUPFAM" id="SSF50346">
    <property type="entry name" value="PRC-barrel domain"/>
    <property type="match status" value="1"/>
</dbReference>
<feature type="domain" description="PRC-barrel" evidence="1">
    <location>
        <begin position="2"/>
        <end position="42"/>
    </location>
</feature>
<evidence type="ECO:0000313" key="3">
    <source>
        <dbReference type="Proteomes" id="UP000589036"/>
    </source>
</evidence>
<gene>
    <name evidence="2" type="ORF">HDA32_002850</name>
</gene>